<keyword evidence="1" id="KW-0732">Signal</keyword>
<proteinExistence type="predicted"/>
<feature type="chain" id="PRO_5030916363" evidence="1">
    <location>
        <begin position="28"/>
        <end position="271"/>
    </location>
</feature>
<evidence type="ECO:0000313" key="2">
    <source>
        <dbReference type="EMBL" id="MBB5317020.1"/>
    </source>
</evidence>
<dbReference type="AlphaFoldDB" id="A0A7W8MRP1"/>
<dbReference type="EMBL" id="JACHDY010000002">
    <property type="protein sequence ID" value="MBB5317020.1"/>
    <property type="molecule type" value="Genomic_DNA"/>
</dbReference>
<gene>
    <name evidence="2" type="ORF">HDF09_001689</name>
</gene>
<reference evidence="2" key="1">
    <citation type="submission" date="2020-08" db="EMBL/GenBank/DDBJ databases">
        <title>Genomic Encyclopedia of Type Strains, Phase IV (KMG-V): Genome sequencing to study the core and pangenomes of soil and plant-associated prokaryotes.</title>
        <authorList>
            <person name="Whitman W."/>
        </authorList>
    </citation>
    <scope>NUCLEOTIDE SEQUENCE [LARGE SCALE GENOMIC DNA]</scope>
    <source>
        <strain evidence="2">M8UP27</strain>
    </source>
</reference>
<keyword evidence="3" id="KW-1185">Reference proteome</keyword>
<comment type="caution">
    <text evidence="2">The sequence shown here is derived from an EMBL/GenBank/DDBJ whole genome shotgun (WGS) entry which is preliminary data.</text>
</comment>
<dbReference type="Proteomes" id="UP000568106">
    <property type="component" value="Unassembled WGS sequence"/>
</dbReference>
<evidence type="ECO:0000256" key="1">
    <source>
        <dbReference type="SAM" id="SignalP"/>
    </source>
</evidence>
<evidence type="ECO:0000313" key="3">
    <source>
        <dbReference type="Proteomes" id="UP000568106"/>
    </source>
</evidence>
<protein>
    <submittedName>
        <fullName evidence="2">Uncharacterized protein</fullName>
    </submittedName>
</protein>
<name>A0A7W8MRP1_9BACT</name>
<accession>A0A7W8MRP1</accession>
<organism evidence="2 3">
    <name type="scientific">Tunturiibacter empetritectus</name>
    <dbReference type="NCBI Taxonomy" id="3069691"/>
    <lineage>
        <taxon>Bacteria</taxon>
        <taxon>Pseudomonadati</taxon>
        <taxon>Acidobacteriota</taxon>
        <taxon>Terriglobia</taxon>
        <taxon>Terriglobales</taxon>
        <taxon>Acidobacteriaceae</taxon>
        <taxon>Tunturiibacter</taxon>
    </lineage>
</organism>
<sequence>MAGMLRVFFRLRALAVAALLAASMAWGETASSAGSQTVTDVLHEMSDRAGVIFMGQVLAVRLPGGAGPASGIVEVDFRVDRAILGCRAGEPYVLREWGGLWAGGGQRYRVGQRLLMLLHAPSAGGMSSPVGGLDGAIPIRQSAAAGPVVAGSGTTGAVAENAVAESAVAESAGGPPSLPFVDLRWLGARLRRTVSYRSEPVEHANTFSQLGTTERQAGQVVAAGSGASEVSMVLPLGYTSAADASVPAQQASVDAVLGLLTSWQKAQHVTP</sequence>
<feature type="signal peptide" evidence="1">
    <location>
        <begin position="1"/>
        <end position="27"/>
    </location>
</feature>